<reference evidence="1" key="1">
    <citation type="submission" date="2014-11" db="EMBL/GenBank/DDBJ databases">
        <authorList>
            <person name="Amaro Gonzalez C."/>
        </authorList>
    </citation>
    <scope>NUCLEOTIDE SEQUENCE</scope>
</reference>
<dbReference type="AlphaFoldDB" id="A0A0E9QH84"/>
<evidence type="ECO:0000313" key="1">
    <source>
        <dbReference type="EMBL" id="JAH15478.1"/>
    </source>
</evidence>
<accession>A0A0E9QH84</accession>
<dbReference type="EMBL" id="GBXM01093099">
    <property type="protein sequence ID" value="JAH15478.1"/>
    <property type="molecule type" value="Transcribed_RNA"/>
</dbReference>
<reference evidence="1" key="2">
    <citation type="journal article" date="2015" name="Fish Shellfish Immunol.">
        <title>Early steps in the European eel (Anguilla anguilla)-Vibrio vulnificus interaction in the gills: Role of the RtxA13 toxin.</title>
        <authorList>
            <person name="Callol A."/>
            <person name="Pajuelo D."/>
            <person name="Ebbesson L."/>
            <person name="Teles M."/>
            <person name="MacKenzie S."/>
            <person name="Amaro C."/>
        </authorList>
    </citation>
    <scope>NUCLEOTIDE SEQUENCE</scope>
</reference>
<organism evidence="1">
    <name type="scientific">Anguilla anguilla</name>
    <name type="common">European freshwater eel</name>
    <name type="synonym">Muraena anguilla</name>
    <dbReference type="NCBI Taxonomy" id="7936"/>
    <lineage>
        <taxon>Eukaryota</taxon>
        <taxon>Metazoa</taxon>
        <taxon>Chordata</taxon>
        <taxon>Craniata</taxon>
        <taxon>Vertebrata</taxon>
        <taxon>Euteleostomi</taxon>
        <taxon>Actinopterygii</taxon>
        <taxon>Neopterygii</taxon>
        <taxon>Teleostei</taxon>
        <taxon>Anguilliformes</taxon>
        <taxon>Anguillidae</taxon>
        <taxon>Anguilla</taxon>
    </lineage>
</organism>
<protein>
    <submittedName>
        <fullName evidence="1">Uncharacterized protein</fullName>
    </submittedName>
</protein>
<name>A0A0E9QH84_ANGAN</name>
<proteinExistence type="predicted"/>
<sequence>MVPKFLIITQSQNICNMVPRAMALAEFS</sequence>